<sequence length="163" mass="19035">MSILIKVIPNTSLRISCEDHARYKSQWNLRVTGLPEKDDENLRESMIEILTRIIPVSVDQLRETVDTVHRLGKKAGAASANNRPRALIIQFGMRTMLDEVWRKSKDANVCKEKHLSFKEDFSKEDRIVQAKLWPLVQEARRRDKHEYLKEGFALIDNRRLVPD</sequence>
<gene>
    <name evidence="1" type="ORF">AMECASPLE_033482</name>
</gene>
<proteinExistence type="predicted"/>
<name>A0ABV0XW45_9TELE</name>
<evidence type="ECO:0000313" key="2">
    <source>
        <dbReference type="Proteomes" id="UP001469553"/>
    </source>
</evidence>
<reference evidence="1 2" key="1">
    <citation type="submission" date="2021-06" db="EMBL/GenBank/DDBJ databases">
        <authorList>
            <person name="Palmer J.M."/>
        </authorList>
    </citation>
    <scope>NUCLEOTIDE SEQUENCE [LARGE SCALE GENOMIC DNA]</scope>
    <source>
        <strain evidence="1 2">AS_MEX2019</strain>
        <tissue evidence="1">Muscle</tissue>
    </source>
</reference>
<evidence type="ECO:0000313" key="1">
    <source>
        <dbReference type="EMBL" id="MEQ2285586.1"/>
    </source>
</evidence>
<organism evidence="1 2">
    <name type="scientific">Ameca splendens</name>
    <dbReference type="NCBI Taxonomy" id="208324"/>
    <lineage>
        <taxon>Eukaryota</taxon>
        <taxon>Metazoa</taxon>
        <taxon>Chordata</taxon>
        <taxon>Craniata</taxon>
        <taxon>Vertebrata</taxon>
        <taxon>Euteleostomi</taxon>
        <taxon>Actinopterygii</taxon>
        <taxon>Neopterygii</taxon>
        <taxon>Teleostei</taxon>
        <taxon>Neoteleostei</taxon>
        <taxon>Acanthomorphata</taxon>
        <taxon>Ovalentaria</taxon>
        <taxon>Atherinomorphae</taxon>
        <taxon>Cyprinodontiformes</taxon>
        <taxon>Goodeidae</taxon>
        <taxon>Ameca</taxon>
    </lineage>
</organism>
<accession>A0ABV0XW45</accession>
<dbReference type="Gene3D" id="3.30.70.1820">
    <property type="entry name" value="L1 transposable element, RRM domain"/>
    <property type="match status" value="1"/>
</dbReference>
<dbReference type="Proteomes" id="UP001469553">
    <property type="component" value="Unassembled WGS sequence"/>
</dbReference>
<dbReference type="EMBL" id="JAHRIP010013956">
    <property type="protein sequence ID" value="MEQ2285586.1"/>
    <property type="molecule type" value="Genomic_DNA"/>
</dbReference>
<keyword evidence="2" id="KW-1185">Reference proteome</keyword>
<protein>
    <submittedName>
        <fullName evidence="1">Uncharacterized protein</fullName>
    </submittedName>
</protein>
<comment type="caution">
    <text evidence="1">The sequence shown here is derived from an EMBL/GenBank/DDBJ whole genome shotgun (WGS) entry which is preliminary data.</text>
</comment>